<name>A0A1I7NN46_9BACT</name>
<dbReference type="EMBL" id="FPCJ01000001">
    <property type="protein sequence ID" value="SFV36055.1"/>
    <property type="molecule type" value="Genomic_DNA"/>
</dbReference>
<keyword evidence="2" id="KW-1185">Reference proteome</keyword>
<organism evidence="1 2">
    <name type="scientific">Thermoflavifilum thermophilum</name>
    <dbReference type="NCBI Taxonomy" id="1393122"/>
    <lineage>
        <taxon>Bacteria</taxon>
        <taxon>Pseudomonadati</taxon>
        <taxon>Bacteroidota</taxon>
        <taxon>Chitinophagia</taxon>
        <taxon>Chitinophagales</taxon>
        <taxon>Chitinophagaceae</taxon>
        <taxon>Thermoflavifilum</taxon>
    </lineage>
</organism>
<dbReference type="RefSeq" id="WP_092460781.1">
    <property type="nucleotide sequence ID" value="NZ_FPCJ01000001.1"/>
</dbReference>
<dbReference type="Proteomes" id="UP000199537">
    <property type="component" value="Unassembled WGS sequence"/>
</dbReference>
<dbReference type="AlphaFoldDB" id="A0A1I7NN46"/>
<protein>
    <submittedName>
        <fullName evidence="1">Uncharacterized protein</fullName>
    </submittedName>
</protein>
<proteinExistence type="predicted"/>
<evidence type="ECO:0000313" key="2">
    <source>
        <dbReference type="Proteomes" id="UP000199537"/>
    </source>
</evidence>
<gene>
    <name evidence="1" type="ORF">SAMN05660895_2396</name>
</gene>
<accession>A0A1I7NN46</accession>
<dbReference type="STRING" id="1393122.SAMN05660895_2396"/>
<evidence type="ECO:0000313" key="1">
    <source>
        <dbReference type="EMBL" id="SFV36055.1"/>
    </source>
</evidence>
<reference evidence="2" key="1">
    <citation type="submission" date="2016-10" db="EMBL/GenBank/DDBJ databases">
        <authorList>
            <person name="Varghese N."/>
            <person name="Submissions S."/>
        </authorList>
    </citation>
    <scope>NUCLEOTIDE SEQUENCE [LARGE SCALE GENOMIC DNA]</scope>
    <source>
        <strain evidence="2">DSM 14807</strain>
    </source>
</reference>
<sequence length="151" mass="18045">MNSNPELPENYFRVFRSLAQLIEEKLVEMEMSFVRFQQPTRVHLEYQYDLDEADCNRIKQVIGRMYQELEVFVNRYQIPPRSFSLRKQLLVQNSFLWEDLENSRSKRIRGYGAVNDVLMQELDTFLDHLIMFSNQISDICQGNLKENIQNG</sequence>
<dbReference type="OrthoDB" id="9823326at2"/>